<comment type="similarity">
    <text evidence="1">Belongs to the RelE toxin family.</text>
</comment>
<dbReference type="EMBL" id="JANIBM010000031">
    <property type="protein sequence ID" value="MCQ8182932.1"/>
    <property type="molecule type" value="Genomic_DNA"/>
</dbReference>
<proteinExistence type="inferred from homology"/>
<dbReference type="InterPro" id="IPR007712">
    <property type="entry name" value="RelE/ParE_toxin"/>
</dbReference>
<dbReference type="Pfam" id="PF05016">
    <property type="entry name" value="ParE_toxin"/>
    <property type="match status" value="1"/>
</dbReference>
<dbReference type="RefSeq" id="WP_256612201.1">
    <property type="nucleotide sequence ID" value="NZ_JANIBM010000031.1"/>
</dbReference>
<dbReference type="Proteomes" id="UP001524569">
    <property type="component" value="Unassembled WGS sequence"/>
</dbReference>
<keyword evidence="2" id="KW-1277">Toxin-antitoxin system</keyword>
<evidence type="ECO:0000313" key="4">
    <source>
        <dbReference type="Proteomes" id="UP001524569"/>
    </source>
</evidence>
<evidence type="ECO:0000256" key="1">
    <source>
        <dbReference type="ARBA" id="ARBA00006226"/>
    </source>
</evidence>
<dbReference type="InterPro" id="IPR051803">
    <property type="entry name" value="TA_system_RelE-like_toxin"/>
</dbReference>
<comment type="caution">
    <text evidence="3">The sequence shown here is derived from an EMBL/GenBank/DDBJ whole genome shotgun (WGS) entry which is preliminary data.</text>
</comment>
<evidence type="ECO:0000256" key="2">
    <source>
        <dbReference type="ARBA" id="ARBA00022649"/>
    </source>
</evidence>
<accession>A0ABT1UL28</accession>
<reference evidence="3 4" key="1">
    <citation type="submission" date="2022-07" db="EMBL/GenBank/DDBJ databases">
        <title>Methylomonas rivi sp. nov., Methylomonas rosea sp. nov., Methylomonas aureus sp. nov. and Methylomonas subterranea sp. nov., four novel methanotrophs isolated from a freshwater creek and the deep terrestrial subsurface.</title>
        <authorList>
            <person name="Abin C."/>
            <person name="Sankaranarayanan K."/>
            <person name="Garner C."/>
            <person name="Sindelar R."/>
            <person name="Kotary K."/>
            <person name="Garner R."/>
            <person name="Barclay S."/>
            <person name="Lawson P."/>
            <person name="Krumholz L."/>
        </authorList>
    </citation>
    <scope>NUCLEOTIDE SEQUENCE [LARGE SCALE GENOMIC DNA]</scope>
    <source>
        <strain evidence="3 4">SURF-1</strain>
    </source>
</reference>
<evidence type="ECO:0000313" key="3">
    <source>
        <dbReference type="EMBL" id="MCQ8182932.1"/>
    </source>
</evidence>
<dbReference type="PANTHER" id="PTHR33755">
    <property type="entry name" value="TOXIN PARE1-RELATED"/>
    <property type="match status" value="1"/>
</dbReference>
<dbReference type="SUPFAM" id="SSF143011">
    <property type="entry name" value="RelE-like"/>
    <property type="match status" value="1"/>
</dbReference>
<gene>
    <name evidence="3" type="ORF">NP603_17545</name>
</gene>
<organism evidence="3 4">
    <name type="scientific">Methylomonas aurea</name>
    <dbReference type="NCBI Taxonomy" id="2952224"/>
    <lineage>
        <taxon>Bacteria</taxon>
        <taxon>Pseudomonadati</taxon>
        <taxon>Pseudomonadota</taxon>
        <taxon>Gammaproteobacteria</taxon>
        <taxon>Methylococcales</taxon>
        <taxon>Methylococcaceae</taxon>
        <taxon>Methylomonas</taxon>
    </lineage>
</organism>
<dbReference type="PANTHER" id="PTHR33755:SF5">
    <property type="entry name" value="TYPE II TOXIN-ANTITOXIN SYSTEM RELE_PARE FAMILY TOXIN"/>
    <property type="match status" value="1"/>
</dbReference>
<name>A0ABT1UL28_9GAMM</name>
<dbReference type="Gene3D" id="3.30.2310.20">
    <property type="entry name" value="RelE-like"/>
    <property type="match status" value="1"/>
</dbReference>
<keyword evidence="4" id="KW-1185">Reference proteome</keyword>
<protein>
    <submittedName>
        <fullName evidence="3">Type II toxin-antitoxin system RelE/ParE family toxin</fullName>
    </submittedName>
</protein>
<dbReference type="InterPro" id="IPR035093">
    <property type="entry name" value="RelE/ParE_toxin_dom_sf"/>
</dbReference>
<sequence>MKVIWSRRALLDVEHLRDYIAQDSPVYAKPFVERLLRATRHLPRFPLSGRAMPEADNVRIREVIYQGYRIIYRLRPDTIEIVMVTHGSRNLAGQNIPRIDE</sequence>